<evidence type="ECO:0000313" key="3">
    <source>
        <dbReference type="Proteomes" id="UP000319267"/>
    </source>
</evidence>
<name>A0A521B8U4_9FLAO</name>
<dbReference type="EMBL" id="FXTQ01000001">
    <property type="protein sequence ID" value="SMO43528.1"/>
    <property type="molecule type" value="Genomic_DNA"/>
</dbReference>
<protein>
    <submittedName>
        <fullName evidence="2">Uncharacterized protein</fullName>
    </submittedName>
</protein>
<accession>A0A521B8U4</accession>
<keyword evidence="3" id="KW-1185">Reference proteome</keyword>
<organism evidence="2 3">
    <name type="scientific">Flavobacterium nitrogenifigens</name>
    <dbReference type="NCBI Taxonomy" id="1617283"/>
    <lineage>
        <taxon>Bacteria</taxon>
        <taxon>Pseudomonadati</taxon>
        <taxon>Bacteroidota</taxon>
        <taxon>Flavobacteriia</taxon>
        <taxon>Flavobacteriales</taxon>
        <taxon>Flavobacteriaceae</taxon>
        <taxon>Flavobacterium</taxon>
    </lineage>
</organism>
<proteinExistence type="predicted"/>
<sequence length="59" mass="7000">MELTITFFIKCTLVVYFILALFFTLLSLLHLGDYFNRYTIFNFSKSLRFGLLSYNYPIG</sequence>
<gene>
    <name evidence="2" type="ORF">SAMN06265220_101746</name>
</gene>
<keyword evidence="1" id="KW-0472">Membrane</keyword>
<evidence type="ECO:0000313" key="2">
    <source>
        <dbReference type="EMBL" id="SMO43528.1"/>
    </source>
</evidence>
<keyword evidence="1" id="KW-0812">Transmembrane</keyword>
<feature type="transmembrane region" description="Helical" evidence="1">
    <location>
        <begin position="7"/>
        <end position="29"/>
    </location>
</feature>
<evidence type="ECO:0000256" key="1">
    <source>
        <dbReference type="SAM" id="Phobius"/>
    </source>
</evidence>
<keyword evidence="1" id="KW-1133">Transmembrane helix</keyword>
<reference evidence="2 3" key="1">
    <citation type="submission" date="2017-05" db="EMBL/GenBank/DDBJ databases">
        <authorList>
            <person name="Varghese N."/>
            <person name="Submissions S."/>
        </authorList>
    </citation>
    <scope>NUCLEOTIDE SEQUENCE [LARGE SCALE GENOMIC DNA]</scope>
    <source>
        <strain evidence="2 3">DSM 29982</strain>
    </source>
</reference>
<dbReference type="AlphaFoldDB" id="A0A521B8U4"/>
<dbReference type="Proteomes" id="UP000319267">
    <property type="component" value="Unassembled WGS sequence"/>
</dbReference>